<evidence type="ECO:0000313" key="1">
    <source>
        <dbReference type="EMBL" id="CAD6446335.1"/>
    </source>
</evidence>
<proteinExistence type="predicted"/>
<keyword evidence="2" id="KW-1185">Reference proteome</keyword>
<accession>A0A8H2ZRB9</accession>
<dbReference type="Proteomes" id="UP000624404">
    <property type="component" value="Unassembled WGS sequence"/>
</dbReference>
<protein>
    <submittedName>
        <fullName evidence="1">B3541b67-c426-4612-b85a-2fc19b9435f6</fullName>
    </submittedName>
</protein>
<comment type="caution">
    <text evidence="1">The sequence shown here is derived from an EMBL/GenBank/DDBJ whole genome shotgun (WGS) entry which is preliminary data.</text>
</comment>
<dbReference type="EMBL" id="CAJHIA010000019">
    <property type="protein sequence ID" value="CAD6446335.1"/>
    <property type="molecule type" value="Genomic_DNA"/>
</dbReference>
<gene>
    <name evidence="1" type="ORF">SCLTRI_LOCUS6124</name>
</gene>
<reference evidence="1" key="1">
    <citation type="submission" date="2020-10" db="EMBL/GenBank/DDBJ databases">
        <authorList>
            <person name="Kusch S."/>
        </authorList>
    </citation>
    <scope>NUCLEOTIDE SEQUENCE</scope>
    <source>
        <strain evidence="1">SwB9</strain>
    </source>
</reference>
<sequence>MAMAYEYIESGRYNWFAALVGNRNDMCLFFIICYDLLFLEGEGEDGMKISWKRWTGVINRRKAFKHI</sequence>
<organism evidence="1 2">
    <name type="scientific">Sclerotinia trifoliorum</name>
    <dbReference type="NCBI Taxonomy" id="28548"/>
    <lineage>
        <taxon>Eukaryota</taxon>
        <taxon>Fungi</taxon>
        <taxon>Dikarya</taxon>
        <taxon>Ascomycota</taxon>
        <taxon>Pezizomycotina</taxon>
        <taxon>Leotiomycetes</taxon>
        <taxon>Helotiales</taxon>
        <taxon>Sclerotiniaceae</taxon>
        <taxon>Sclerotinia</taxon>
    </lineage>
</organism>
<dbReference type="AlphaFoldDB" id="A0A8H2ZRB9"/>
<evidence type="ECO:0000313" key="2">
    <source>
        <dbReference type="Proteomes" id="UP000624404"/>
    </source>
</evidence>
<name>A0A8H2ZRB9_9HELO</name>